<evidence type="ECO:0000313" key="1">
    <source>
        <dbReference type="EMBL" id="GAA3553916.1"/>
    </source>
</evidence>
<dbReference type="EMBL" id="BAABCY010000007">
    <property type="protein sequence ID" value="GAA3553916.1"/>
    <property type="molecule type" value="Genomic_DNA"/>
</dbReference>
<sequence length="208" mass="23661">MGSVASSKDFMLQQAYNTAAIPEYEKNIKVAVSIIPFSKTTHKSFLNARSRQSSNVTIHYVDSLDSKPTYVHLKLSDQISIIEALNDQINKGVKDYLSLNPDAEVITGVSMAFNEPEIKRLTTAESVFLVETEPKVYALQLINENAAPQYIKFNQGVVFAYNSSNCCWQENKKHRINIIDLVGQYDNCPNRTYRSAHRAKKRINYYKL</sequence>
<dbReference type="Proteomes" id="UP001500954">
    <property type="component" value="Unassembled WGS sequence"/>
</dbReference>
<keyword evidence="2" id="KW-1185">Reference proteome</keyword>
<protein>
    <submittedName>
        <fullName evidence="1">Uncharacterized protein</fullName>
    </submittedName>
</protein>
<accession>A0ABP6WQH3</accession>
<name>A0ABP6WQH3_9FLAO</name>
<organism evidence="1 2">
    <name type="scientific">Snuella lapsa</name>
    <dbReference type="NCBI Taxonomy" id="870481"/>
    <lineage>
        <taxon>Bacteria</taxon>
        <taxon>Pseudomonadati</taxon>
        <taxon>Bacteroidota</taxon>
        <taxon>Flavobacteriia</taxon>
        <taxon>Flavobacteriales</taxon>
        <taxon>Flavobacteriaceae</taxon>
        <taxon>Snuella</taxon>
    </lineage>
</organism>
<reference evidence="2" key="1">
    <citation type="journal article" date="2019" name="Int. J. Syst. Evol. Microbiol.">
        <title>The Global Catalogue of Microorganisms (GCM) 10K type strain sequencing project: providing services to taxonomists for standard genome sequencing and annotation.</title>
        <authorList>
            <consortium name="The Broad Institute Genomics Platform"/>
            <consortium name="The Broad Institute Genome Sequencing Center for Infectious Disease"/>
            <person name="Wu L."/>
            <person name="Ma J."/>
        </authorList>
    </citation>
    <scope>NUCLEOTIDE SEQUENCE [LARGE SCALE GENOMIC DNA]</scope>
    <source>
        <strain evidence="2">JCM 17111</strain>
    </source>
</reference>
<gene>
    <name evidence="1" type="ORF">GCM10022395_01820</name>
</gene>
<evidence type="ECO:0000313" key="2">
    <source>
        <dbReference type="Proteomes" id="UP001500954"/>
    </source>
</evidence>
<comment type="caution">
    <text evidence="1">The sequence shown here is derived from an EMBL/GenBank/DDBJ whole genome shotgun (WGS) entry which is preliminary data.</text>
</comment>
<proteinExistence type="predicted"/>